<dbReference type="Gene3D" id="1.20.1110.10">
    <property type="entry name" value="Calcium-transporting ATPase, transmembrane domain"/>
    <property type="match status" value="1"/>
</dbReference>
<dbReference type="Pfam" id="PF00122">
    <property type="entry name" value="E1-E2_ATPase"/>
    <property type="match status" value="1"/>
</dbReference>
<feature type="transmembrane region" description="Helical" evidence="12">
    <location>
        <begin position="253"/>
        <end position="271"/>
    </location>
</feature>
<evidence type="ECO:0000256" key="12">
    <source>
        <dbReference type="SAM" id="Phobius"/>
    </source>
</evidence>
<dbReference type="InterPro" id="IPR018303">
    <property type="entry name" value="ATPase_P-typ_P_site"/>
</dbReference>
<feature type="transmembrane region" description="Helical" evidence="12">
    <location>
        <begin position="733"/>
        <end position="758"/>
    </location>
</feature>
<dbReference type="InterPro" id="IPR050510">
    <property type="entry name" value="Cation_transp_ATPase_P-type"/>
</dbReference>
<dbReference type="InterPro" id="IPR023298">
    <property type="entry name" value="ATPase_P-typ_TM_dom_sf"/>
</dbReference>
<keyword evidence="8" id="KW-1278">Translocase</keyword>
<dbReference type="SUPFAM" id="SSF56784">
    <property type="entry name" value="HAD-like"/>
    <property type="match status" value="1"/>
</dbReference>
<evidence type="ECO:0000313" key="14">
    <source>
        <dbReference type="EMBL" id="MBB6171681.1"/>
    </source>
</evidence>
<dbReference type="GO" id="GO:1902600">
    <property type="term" value="P:proton transmembrane transport"/>
    <property type="evidence" value="ECO:0007669"/>
    <property type="project" value="TreeGrafter"/>
</dbReference>
<dbReference type="PRINTS" id="PR00121">
    <property type="entry name" value="NAKATPASE"/>
</dbReference>
<dbReference type="GO" id="GO:0005886">
    <property type="term" value="C:plasma membrane"/>
    <property type="evidence" value="ECO:0007669"/>
    <property type="project" value="UniProtKB-SubCell"/>
</dbReference>
<keyword evidence="9 12" id="KW-1133">Transmembrane helix</keyword>
<dbReference type="Gene3D" id="3.40.1110.10">
    <property type="entry name" value="Calcium-transporting ATPase, cytoplasmic domain N"/>
    <property type="match status" value="1"/>
</dbReference>
<dbReference type="FunFam" id="3.40.50.1000:FF:000028">
    <property type="entry name" value="Calcium-transporting P-type ATPase, putative"/>
    <property type="match status" value="1"/>
</dbReference>
<dbReference type="SUPFAM" id="SSF81653">
    <property type="entry name" value="Calcium ATPase, transduction domain A"/>
    <property type="match status" value="1"/>
</dbReference>
<keyword evidence="14" id="KW-0378">Hydrolase</keyword>
<protein>
    <submittedName>
        <fullName evidence="14">Cation-transporting ATPase F</fullName>
        <ecNumber evidence="14">3.6.3.-</ecNumber>
    </submittedName>
</protein>
<dbReference type="Pfam" id="PF08282">
    <property type="entry name" value="Hydrolase_3"/>
    <property type="match status" value="1"/>
</dbReference>
<dbReference type="GO" id="GO:0030007">
    <property type="term" value="P:intracellular potassium ion homeostasis"/>
    <property type="evidence" value="ECO:0007669"/>
    <property type="project" value="TreeGrafter"/>
</dbReference>
<evidence type="ECO:0000256" key="8">
    <source>
        <dbReference type="ARBA" id="ARBA00022967"/>
    </source>
</evidence>
<feature type="transmembrane region" description="Helical" evidence="12">
    <location>
        <begin position="802"/>
        <end position="825"/>
    </location>
</feature>
<feature type="transmembrane region" description="Helical" evidence="12">
    <location>
        <begin position="283"/>
        <end position="308"/>
    </location>
</feature>
<dbReference type="InterPro" id="IPR036412">
    <property type="entry name" value="HAD-like_sf"/>
</dbReference>
<feature type="transmembrane region" description="Helical" evidence="12">
    <location>
        <begin position="841"/>
        <end position="861"/>
    </location>
</feature>
<dbReference type="EC" id="3.6.3.-" evidence="14"/>
<dbReference type="GO" id="GO:0005524">
    <property type="term" value="F:ATP binding"/>
    <property type="evidence" value="ECO:0007669"/>
    <property type="project" value="UniProtKB-KW"/>
</dbReference>
<dbReference type="PRINTS" id="PR00119">
    <property type="entry name" value="CATATPASE"/>
</dbReference>
<feature type="transmembrane region" description="Helical" evidence="12">
    <location>
        <begin position="764"/>
        <end position="782"/>
    </location>
</feature>
<name>A0A7X0D5G9_9ACTN</name>
<dbReference type="SFLD" id="SFLDS00003">
    <property type="entry name" value="Haloacid_Dehalogenase"/>
    <property type="match status" value="1"/>
</dbReference>
<sequence>MHVSASSQQSDAYHAQETGEVVQRFATDAERGLATAEAAERLERYGPNQLPTTGGRGLLMRILHQFHHPLIYVLIVAGIVTLVMDAHVDSAVIFGVVVVNAIVGFIQESKAEAELNALRSMLRTEARVVRDGREQSVPAEDLVPGDLVMVDAGDMVPADIRVARLEELRVDESALTGESVPCGKDGAVLPDTTPVADRDNMLHSGTLVTAGRGSGVVVATGAHTQLGEIHRLVGEAELLATPLTRKLTHFSKILTVAILVLAALTFGVGMLHQQELLQTFTAAIALAVGAIPEGLPAVVTITLAIGVARMARRRAVTRRLPVVETLGSTTVICSDKTGTLTKNQMTVGAVWTPDTAYEVTGAGYAVNGEVRRVGDTDGAAVDVSEPEVDTALRWSLLAGAACNDATLTCEGERCSLIGDPTEGALLVSAAKAGLPWEGIGDAYPRLATIPFSSERRYMATLHREAETGEHVVLVKGAVERLLAICDQEMGADGTTRPLDRDAVLSAADDLARQGLRVLATARCPIDDPAVFDPDSGNGVSDLAAEGAGDVDTATPGADASWAQDAVFTGLQAMLDPPREAAISAVEACRTAGISVRMITGDHATTASAIAERFGLLDGDRPGQVLTGADLEALSEEEYPDAVDRARVFARVSPGQKLQLVEALQAHGHQVAMTGDGVNDAPALRQANIGIAMGLSGTEVAKEASDMVLTDDDFATIEAAVEEGRGVFDNLTKYIVWTLPTNMGEGLIILIAVMIAASLPIMPTQILWINMTTALCLGLMLAFEPKEEGIMRRPPRDTKEPLVGRAVVGRMLLVATLLVGAAWLMFEWQLADGKGLDEARTAAVNVFIAVKIVYLLSCRSLTRSVRQLGPFSNPWIMFGISLQVIGQLLFTYVPSMNLLFYTAPIDVETWLRIIAVALLAGVVIAIHKRLLIRREGSRQLEAGASPHTQG</sequence>
<dbReference type="SMART" id="SM00831">
    <property type="entry name" value="Cation_ATPase_N"/>
    <property type="match status" value="1"/>
</dbReference>
<dbReference type="PANTHER" id="PTHR43294">
    <property type="entry name" value="SODIUM/POTASSIUM-TRANSPORTING ATPASE SUBUNIT ALPHA"/>
    <property type="match status" value="1"/>
</dbReference>
<dbReference type="InterPro" id="IPR001757">
    <property type="entry name" value="P_typ_ATPase"/>
</dbReference>
<dbReference type="SUPFAM" id="SSF81660">
    <property type="entry name" value="Metal cation-transporting ATPase, ATP-binding domain N"/>
    <property type="match status" value="1"/>
</dbReference>
<dbReference type="PROSITE" id="PS00154">
    <property type="entry name" value="ATPASE_E1_E2"/>
    <property type="match status" value="1"/>
</dbReference>
<evidence type="ECO:0000259" key="13">
    <source>
        <dbReference type="SMART" id="SM00831"/>
    </source>
</evidence>
<evidence type="ECO:0000256" key="2">
    <source>
        <dbReference type="ARBA" id="ARBA00005675"/>
    </source>
</evidence>
<feature type="transmembrane region" description="Helical" evidence="12">
    <location>
        <begin position="90"/>
        <end position="106"/>
    </location>
</feature>
<comment type="catalytic activity">
    <reaction evidence="11">
        <text>ATP + H2O = ADP + phosphate + H(+)</text>
        <dbReference type="Rhea" id="RHEA:13065"/>
        <dbReference type="ChEBI" id="CHEBI:15377"/>
        <dbReference type="ChEBI" id="CHEBI:15378"/>
        <dbReference type="ChEBI" id="CHEBI:30616"/>
        <dbReference type="ChEBI" id="CHEBI:43474"/>
        <dbReference type="ChEBI" id="CHEBI:456216"/>
    </reaction>
</comment>
<evidence type="ECO:0000313" key="15">
    <source>
        <dbReference type="Proteomes" id="UP000546642"/>
    </source>
</evidence>
<keyword evidence="3" id="KW-0597">Phosphoprotein</keyword>
<keyword evidence="6" id="KW-0067">ATP-binding</keyword>
<keyword evidence="7" id="KW-0460">Magnesium</keyword>
<dbReference type="SFLD" id="SFLDG00002">
    <property type="entry name" value="C1.7:_P-type_atpase_like"/>
    <property type="match status" value="1"/>
</dbReference>
<dbReference type="RefSeq" id="WP_184074911.1">
    <property type="nucleotide sequence ID" value="NZ_JACHDS010000001.1"/>
</dbReference>
<evidence type="ECO:0000256" key="10">
    <source>
        <dbReference type="ARBA" id="ARBA00023136"/>
    </source>
</evidence>
<dbReference type="NCBIfam" id="TIGR01494">
    <property type="entry name" value="ATPase_P-type"/>
    <property type="match status" value="2"/>
</dbReference>
<dbReference type="EMBL" id="JACHDS010000001">
    <property type="protein sequence ID" value="MBB6171681.1"/>
    <property type="molecule type" value="Genomic_DNA"/>
</dbReference>
<dbReference type="SFLD" id="SFLDF00027">
    <property type="entry name" value="p-type_atpase"/>
    <property type="match status" value="1"/>
</dbReference>
<feature type="transmembrane region" description="Helical" evidence="12">
    <location>
        <begin position="912"/>
        <end position="930"/>
    </location>
</feature>
<evidence type="ECO:0000256" key="3">
    <source>
        <dbReference type="ARBA" id="ARBA00022553"/>
    </source>
</evidence>
<keyword evidence="4 12" id="KW-0812">Transmembrane</keyword>
<dbReference type="GO" id="GO:0036376">
    <property type="term" value="P:sodium ion export across plasma membrane"/>
    <property type="evidence" value="ECO:0007669"/>
    <property type="project" value="TreeGrafter"/>
</dbReference>
<keyword evidence="10 12" id="KW-0472">Membrane</keyword>
<evidence type="ECO:0000256" key="11">
    <source>
        <dbReference type="ARBA" id="ARBA00049360"/>
    </source>
</evidence>
<comment type="similarity">
    <text evidence="2">Belongs to the cation transport ATPase (P-type) (TC 3.A.3) family. Type IIA subfamily.</text>
</comment>
<feature type="domain" description="Cation-transporting P-type ATPase N-terminal" evidence="13">
    <location>
        <begin position="12"/>
        <end position="86"/>
    </location>
</feature>
<dbReference type="FunFam" id="2.70.150.10:FF:000160">
    <property type="entry name" value="Sarcoplasmic/endoplasmic reticulum calcium ATPase 1"/>
    <property type="match status" value="1"/>
</dbReference>
<dbReference type="SUPFAM" id="SSF81665">
    <property type="entry name" value="Calcium ATPase, transmembrane domain M"/>
    <property type="match status" value="1"/>
</dbReference>
<keyword evidence="5" id="KW-0547">Nucleotide-binding</keyword>
<proteinExistence type="inferred from homology"/>
<dbReference type="InterPro" id="IPR044492">
    <property type="entry name" value="P_typ_ATPase_HD_dom"/>
</dbReference>
<accession>A0A7X0D5G9</accession>
<evidence type="ECO:0000256" key="9">
    <source>
        <dbReference type="ARBA" id="ARBA00022989"/>
    </source>
</evidence>
<comment type="caution">
    <text evidence="14">The sequence shown here is derived from an EMBL/GenBank/DDBJ whole genome shotgun (WGS) entry which is preliminary data.</text>
</comment>
<dbReference type="InterPro" id="IPR006068">
    <property type="entry name" value="ATPase_P-typ_cation-transptr_C"/>
</dbReference>
<evidence type="ECO:0000256" key="7">
    <source>
        <dbReference type="ARBA" id="ARBA00022842"/>
    </source>
</evidence>
<reference evidence="14 15" key="1">
    <citation type="submission" date="2020-08" db="EMBL/GenBank/DDBJ databases">
        <title>Sequencing the genomes of 1000 actinobacteria strains.</title>
        <authorList>
            <person name="Klenk H.-P."/>
        </authorList>
    </citation>
    <scope>NUCLEOTIDE SEQUENCE [LARGE SCALE GENOMIC DNA]</scope>
    <source>
        <strain evidence="14 15">DSM 46659</strain>
    </source>
</reference>
<dbReference type="GO" id="GO:0006883">
    <property type="term" value="P:intracellular sodium ion homeostasis"/>
    <property type="evidence" value="ECO:0007669"/>
    <property type="project" value="TreeGrafter"/>
</dbReference>
<dbReference type="InterPro" id="IPR023299">
    <property type="entry name" value="ATPase_P-typ_cyto_dom_N"/>
</dbReference>
<gene>
    <name evidence="14" type="ORF">HNR23_001741</name>
</gene>
<dbReference type="Gene3D" id="2.70.150.10">
    <property type="entry name" value="Calcium-transporting ATPase, cytoplasmic transduction domain A"/>
    <property type="match status" value="1"/>
</dbReference>
<keyword evidence="15" id="KW-1185">Reference proteome</keyword>
<dbReference type="Pfam" id="PF13246">
    <property type="entry name" value="Cation_ATPase"/>
    <property type="match status" value="1"/>
</dbReference>
<dbReference type="Pfam" id="PF00689">
    <property type="entry name" value="Cation_ATPase_C"/>
    <property type="match status" value="1"/>
</dbReference>
<evidence type="ECO:0000256" key="6">
    <source>
        <dbReference type="ARBA" id="ARBA00022840"/>
    </source>
</evidence>
<feature type="transmembrane region" description="Helical" evidence="12">
    <location>
        <begin position="873"/>
        <end position="892"/>
    </location>
</feature>
<dbReference type="Proteomes" id="UP000546642">
    <property type="component" value="Unassembled WGS sequence"/>
</dbReference>
<dbReference type="GO" id="GO:0016887">
    <property type="term" value="F:ATP hydrolysis activity"/>
    <property type="evidence" value="ECO:0007669"/>
    <property type="project" value="InterPro"/>
</dbReference>
<dbReference type="InterPro" id="IPR004014">
    <property type="entry name" value="ATPase_P-typ_cation-transptr_N"/>
</dbReference>
<dbReference type="Pfam" id="PF00690">
    <property type="entry name" value="Cation_ATPase_N"/>
    <property type="match status" value="1"/>
</dbReference>
<evidence type="ECO:0000256" key="1">
    <source>
        <dbReference type="ARBA" id="ARBA00004651"/>
    </source>
</evidence>
<dbReference type="InterPro" id="IPR059000">
    <property type="entry name" value="ATPase_P-type_domA"/>
</dbReference>
<evidence type="ECO:0000256" key="5">
    <source>
        <dbReference type="ARBA" id="ARBA00022741"/>
    </source>
</evidence>
<feature type="transmembrane region" description="Helical" evidence="12">
    <location>
        <begin position="66"/>
        <end position="84"/>
    </location>
</feature>
<dbReference type="PANTHER" id="PTHR43294:SF20">
    <property type="entry name" value="P-TYPE ATPASE"/>
    <property type="match status" value="1"/>
</dbReference>
<dbReference type="InterPro" id="IPR023214">
    <property type="entry name" value="HAD_sf"/>
</dbReference>
<dbReference type="InterPro" id="IPR008250">
    <property type="entry name" value="ATPase_P-typ_transduc_dom_A_sf"/>
</dbReference>
<dbReference type="Gene3D" id="3.40.50.1000">
    <property type="entry name" value="HAD superfamily/HAD-like"/>
    <property type="match status" value="1"/>
</dbReference>
<dbReference type="GO" id="GO:0005391">
    <property type="term" value="F:P-type sodium:potassium-exchanging transporter activity"/>
    <property type="evidence" value="ECO:0007669"/>
    <property type="project" value="TreeGrafter"/>
</dbReference>
<dbReference type="GO" id="GO:1990573">
    <property type="term" value="P:potassium ion import across plasma membrane"/>
    <property type="evidence" value="ECO:0007669"/>
    <property type="project" value="TreeGrafter"/>
</dbReference>
<organism evidence="14 15">
    <name type="scientific">Nocardiopsis mwathae</name>
    <dbReference type="NCBI Taxonomy" id="1472723"/>
    <lineage>
        <taxon>Bacteria</taxon>
        <taxon>Bacillati</taxon>
        <taxon>Actinomycetota</taxon>
        <taxon>Actinomycetes</taxon>
        <taxon>Streptosporangiales</taxon>
        <taxon>Nocardiopsidaceae</taxon>
        <taxon>Nocardiopsis</taxon>
    </lineage>
</organism>
<evidence type="ECO:0000256" key="4">
    <source>
        <dbReference type="ARBA" id="ARBA00022692"/>
    </source>
</evidence>
<comment type="subcellular location">
    <subcellularLocation>
        <location evidence="1">Cell membrane</location>
        <topology evidence="1">Multi-pass membrane protein</topology>
    </subcellularLocation>
</comment>
<dbReference type="AlphaFoldDB" id="A0A7X0D5G9"/>